<dbReference type="CDD" id="cd02440">
    <property type="entry name" value="AdoMet_MTases"/>
    <property type="match status" value="1"/>
</dbReference>
<comment type="caution">
    <text evidence="2">The sequence shown here is derived from an EMBL/GenBank/DDBJ whole genome shotgun (WGS) entry which is preliminary data.</text>
</comment>
<dbReference type="SUPFAM" id="SSF53335">
    <property type="entry name" value="S-adenosyl-L-methionine-dependent methyltransferases"/>
    <property type="match status" value="1"/>
</dbReference>
<dbReference type="RefSeq" id="WP_211456293.1">
    <property type="nucleotide sequence ID" value="NZ_JAANES010000001.1"/>
</dbReference>
<dbReference type="InterPro" id="IPR041698">
    <property type="entry name" value="Methyltransf_25"/>
</dbReference>
<accession>A0ABS5LPJ8</accession>
<evidence type="ECO:0000313" key="2">
    <source>
        <dbReference type="EMBL" id="MBS3018425.1"/>
    </source>
</evidence>
<dbReference type="Gene3D" id="3.40.50.150">
    <property type="entry name" value="Vaccinia Virus protein VP39"/>
    <property type="match status" value="1"/>
</dbReference>
<evidence type="ECO:0000313" key="3">
    <source>
        <dbReference type="Proteomes" id="UP001647436"/>
    </source>
</evidence>
<evidence type="ECO:0000259" key="1">
    <source>
        <dbReference type="Pfam" id="PF13649"/>
    </source>
</evidence>
<protein>
    <recommendedName>
        <fullName evidence="1">Methyltransferase domain-containing protein</fullName>
    </recommendedName>
</protein>
<sequence length="192" mass="22156">MNQRKHFEQLYKSSSDPWGARTSWYERRKRQLLLSALPRERYRHGFEPGCGNGEVTAALLERCEQLTAADFSESAIRICRAAVNGEHRGRLHLQRLQIPEEWPRVPGSGFDLMFVSELAYYLSDSGLEIFKDRCMESLRSGGHWLMCHWTHQAPDILQAAMSVHTLISANSALKKLVEHREADFILDVWEKS</sequence>
<dbReference type="InterPro" id="IPR029063">
    <property type="entry name" value="SAM-dependent_MTases_sf"/>
</dbReference>
<dbReference type="Pfam" id="PF13649">
    <property type="entry name" value="Methyltransf_25"/>
    <property type="match status" value="1"/>
</dbReference>
<gene>
    <name evidence="2" type="ORF">DJFAAGMI_01157</name>
</gene>
<proteinExistence type="predicted"/>
<dbReference type="EMBL" id="JAANES010000001">
    <property type="protein sequence ID" value="MBS3018425.1"/>
    <property type="molecule type" value="Genomic_DNA"/>
</dbReference>
<dbReference type="Proteomes" id="UP001647436">
    <property type="component" value="Unassembled WGS sequence"/>
</dbReference>
<name>A0ABS5LPJ8_9BURK</name>
<reference evidence="2 3" key="1">
    <citation type="submission" date="2020-03" db="EMBL/GenBank/DDBJ databases">
        <title>The role of nitrogen metabolism on polyethylene biodegradation.</title>
        <authorList>
            <person name="Peixoto J."/>
            <person name="Vizzotto C.S."/>
            <person name="Ramos A."/>
            <person name="Alves G."/>
            <person name="Steindorff A."/>
            <person name="Kruger R."/>
        </authorList>
    </citation>
    <scope>NUCLEOTIDE SEQUENCE [LARGE SCALE GENOMIC DNA]</scope>
    <source>
        <strain evidence="2 3">PE63</strain>
    </source>
</reference>
<feature type="domain" description="Methyltransferase" evidence="1">
    <location>
        <begin position="48"/>
        <end position="142"/>
    </location>
</feature>
<organism evidence="2 3">
    <name type="scientific">Comamonas brasiliensis</name>
    <dbReference type="NCBI Taxonomy" id="1812482"/>
    <lineage>
        <taxon>Bacteria</taxon>
        <taxon>Pseudomonadati</taxon>
        <taxon>Pseudomonadota</taxon>
        <taxon>Betaproteobacteria</taxon>
        <taxon>Burkholderiales</taxon>
        <taxon>Comamonadaceae</taxon>
        <taxon>Comamonas</taxon>
    </lineage>
</organism>
<keyword evidence="3" id="KW-1185">Reference proteome</keyword>